<dbReference type="PANTHER" id="PTHR35007">
    <property type="entry name" value="INTEGRAL MEMBRANE PROTEIN-RELATED"/>
    <property type="match status" value="1"/>
</dbReference>
<evidence type="ECO:0000256" key="3">
    <source>
        <dbReference type="ARBA" id="ARBA00022692"/>
    </source>
</evidence>
<reference evidence="8" key="1">
    <citation type="submission" date="2018-06" db="EMBL/GenBank/DDBJ databases">
        <authorList>
            <person name="Zhirakovskaya E."/>
        </authorList>
    </citation>
    <scope>NUCLEOTIDE SEQUENCE</scope>
</reference>
<evidence type="ECO:0000256" key="2">
    <source>
        <dbReference type="ARBA" id="ARBA00022475"/>
    </source>
</evidence>
<dbReference type="PANTHER" id="PTHR35007:SF1">
    <property type="entry name" value="PILUS ASSEMBLY PROTEIN"/>
    <property type="match status" value="1"/>
</dbReference>
<gene>
    <name evidence="8" type="ORF">MNBD_UNCLBAC01-1586</name>
</gene>
<organism evidence="8">
    <name type="scientific">hydrothermal vent metagenome</name>
    <dbReference type="NCBI Taxonomy" id="652676"/>
    <lineage>
        <taxon>unclassified sequences</taxon>
        <taxon>metagenomes</taxon>
        <taxon>ecological metagenomes</taxon>
    </lineage>
</organism>
<dbReference type="EMBL" id="UOGJ01000154">
    <property type="protein sequence ID" value="VAX38285.1"/>
    <property type="molecule type" value="Genomic_DNA"/>
</dbReference>
<evidence type="ECO:0000256" key="1">
    <source>
        <dbReference type="ARBA" id="ARBA00004651"/>
    </source>
</evidence>
<feature type="transmembrane region" description="Helical" evidence="6">
    <location>
        <begin position="221"/>
        <end position="242"/>
    </location>
</feature>
<keyword evidence="5 6" id="KW-0472">Membrane</keyword>
<sequence length="285" mass="32083">MLAFILFLVFCTIVLIGYTLVPAMYQLSHMINVKRSQKMSTNMEQIMSRKEAKKMGRFFILAPILLAAVLYFIAPEGFQVPGAVLGFFIGLIFPSFYIKMVKQQVQEKFGNQLIDALMIMSSSFRGGLSLIQAMEAVVDEMPDPINKEFGIVLGENKMGVSLEEALYHLYERMPINALQQMITAILLARETGGNLPIIFNRIVTNIREVKKIRQNIQTLTLQGKIQGVVMSLLPVAFVSIVYSSNRRVFDNMLASDVGRGMLIYAAISWVLGGFFVWKISTIKDF</sequence>
<feature type="transmembrane region" description="Helical" evidence="6">
    <location>
        <begin position="55"/>
        <end position="74"/>
    </location>
</feature>
<feature type="transmembrane region" description="Helical" evidence="6">
    <location>
        <begin position="262"/>
        <end position="280"/>
    </location>
</feature>
<evidence type="ECO:0000313" key="8">
    <source>
        <dbReference type="EMBL" id="VAX38285.1"/>
    </source>
</evidence>
<comment type="subcellular location">
    <subcellularLocation>
        <location evidence="1">Cell membrane</location>
        <topology evidence="1">Multi-pass membrane protein</topology>
    </subcellularLocation>
</comment>
<keyword evidence="2" id="KW-1003">Cell membrane</keyword>
<evidence type="ECO:0000256" key="5">
    <source>
        <dbReference type="ARBA" id="ARBA00023136"/>
    </source>
</evidence>
<protein>
    <recommendedName>
        <fullName evidence="7">Type II secretion system protein GspF domain-containing protein</fullName>
    </recommendedName>
</protein>
<evidence type="ECO:0000256" key="6">
    <source>
        <dbReference type="SAM" id="Phobius"/>
    </source>
</evidence>
<keyword evidence="3 6" id="KW-0812">Transmembrane</keyword>
<feature type="transmembrane region" description="Helical" evidence="6">
    <location>
        <begin position="80"/>
        <end position="98"/>
    </location>
</feature>
<feature type="transmembrane region" description="Helical" evidence="6">
    <location>
        <begin position="6"/>
        <end position="25"/>
    </location>
</feature>
<dbReference type="AlphaFoldDB" id="A0A3B1E006"/>
<dbReference type="Pfam" id="PF00482">
    <property type="entry name" value="T2SSF"/>
    <property type="match status" value="1"/>
</dbReference>
<dbReference type="Gene3D" id="1.20.81.30">
    <property type="entry name" value="Type II secretion system (T2SS), domain F"/>
    <property type="match status" value="1"/>
</dbReference>
<proteinExistence type="predicted"/>
<name>A0A3B1E006_9ZZZZ</name>
<evidence type="ECO:0000256" key="4">
    <source>
        <dbReference type="ARBA" id="ARBA00022989"/>
    </source>
</evidence>
<dbReference type="InterPro" id="IPR042094">
    <property type="entry name" value="T2SS_GspF_sf"/>
</dbReference>
<dbReference type="GO" id="GO:0005886">
    <property type="term" value="C:plasma membrane"/>
    <property type="evidence" value="ECO:0007669"/>
    <property type="project" value="UniProtKB-SubCell"/>
</dbReference>
<dbReference type="InterPro" id="IPR018076">
    <property type="entry name" value="T2SS_GspF_dom"/>
</dbReference>
<keyword evidence="4 6" id="KW-1133">Transmembrane helix</keyword>
<evidence type="ECO:0000259" key="7">
    <source>
        <dbReference type="Pfam" id="PF00482"/>
    </source>
</evidence>
<accession>A0A3B1E006</accession>
<feature type="domain" description="Type II secretion system protein GspF" evidence="7">
    <location>
        <begin position="118"/>
        <end position="241"/>
    </location>
</feature>